<dbReference type="InterPro" id="IPR036412">
    <property type="entry name" value="HAD-like_sf"/>
</dbReference>
<dbReference type="InterPro" id="IPR023299">
    <property type="entry name" value="ATPase_P-typ_cyto_dom_N"/>
</dbReference>
<dbReference type="GO" id="GO:0140581">
    <property type="term" value="F:P-type monovalent copper transporter activity"/>
    <property type="evidence" value="ECO:0007669"/>
    <property type="project" value="UniProtKB-EC"/>
</dbReference>
<dbReference type="Gene3D" id="3.30.70.100">
    <property type="match status" value="1"/>
</dbReference>
<evidence type="ECO:0000256" key="8">
    <source>
        <dbReference type="ARBA" id="ARBA00022723"/>
    </source>
</evidence>
<dbReference type="InterPro" id="IPR006121">
    <property type="entry name" value="HMA_dom"/>
</dbReference>
<feature type="domain" description="HMA" evidence="21">
    <location>
        <begin position="12"/>
        <end position="78"/>
    </location>
</feature>
<dbReference type="CDD" id="cd00371">
    <property type="entry name" value="HMA"/>
    <property type="match status" value="1"/>
</dbReference>
<dbReference type="GO" id="GO:0016887">
    <property type="term" value="F:ATP hydrolysis activity"/>
    <property type="evidence" value="ECO:0007669"/>
    <property type="project" value="InterPro"/>
</dbReference>
<keyword evidence="10" id="KW-0187">Copper transport</keyword>
<dbReference type="SUPFAM" id="SSF56784">
    <property type="entry name" value="HAD-like"/>
    <property type="match status" value="1"/>
</dbReference>
<evidence type="ECO:0000256" key="16">
    <source>
        <dbReference type="ARBA" id="ARBA00023065"/>
    </source>
</evidence>
<dbReference type="CDD" id="cd02094">
    <property type="entry name" value="P-type_ATPase_Cu-like"/>
    <property type="match status" value="1"/>
</dbReference>
<dbReference type="Pfam" id="PF00122">
    <property type="entry name" value="E1-E2_ATPase"/>
    <property type="match status" value="1"/>
</dbReference>
<keyword evidence="5 20" id="KW-1003">Cell membrane</keyword>
<dbReference type="AlphaFoldDB" id="A0A517Z9F7"/>
<dbReference type="InterPro" id="IPR023298">
    <property type="entry name" value="ATPase_P-typ_TM_dom_sf"/>
</dbReference>
<feature type="transmembrane region" description="Helical" evidence="20">
    <location>
        <begin position="129"/>
        <end position="152"/>
    </location>
</feature>
<comment type="similarity">
    <text evidence="2 20">Belongs to the cation transport ATPase (P-type) (TC 3.A.3) family. Type IB subfamily.</text>
</comment>
<dbReference type="InterPro" id="IPR018303">
    <property type="entry name" value="ATPase_P-typ_P_site"/>
</dbReference>
<evidence type="ECO:0000256" key="7">
    <source>
        <dbReference type="ARBA" id="ARBA00022692"/>
    </source>
</evidence>
<reference evidence="22 23" key="1">
    <citation type="submission" date="2019-02" db="EMBL/GenBank/DDBJ databases">
        <title>Deep-cultivation of Planctomycetes and their phenomic and genomic characterization uncovers novel biology.</title>
        <authorList>
            <person name="Wiegand S."/>
            <person name="Jogler M."/>
            <person name="Boedeker C."/>
            <person name="Pinto D."/>
            <person name="Vollmers J."/>
            <person name="Rivas-Marin E."/>
            <person name="Kohn T."/>
            <person name="Peeters S.H."/>
            <person name="Heuer A."/>
            <person name="Rast P."/>
            <person name="Oberbeckmann S."/>
            <person name="Bunk B."/>
            <person name="Jeske O."/>
            <person name="Meyerdierks A."/>
            <person name="Storesund J.E."/>
            <person name="Kallscheuer N."/>
            <person name="Luecker S."/>
            <person name="Lage O.M."/>
            <person name="Pohl T."/>
            <person name="Merkel B.J."/>
            <person name="Hornburger P."/>
            <person name="Mueller R.-W."/>
            <person name="Bruemmer F."/>
            <person name="Labrenz M."/>
            <person name="Spormann A.M."/>
            <person name="Op den Camp H."/>
            <person name="Overmann J."/>
            <person name="Amann R."/>
            <person name="Jetten M.S.M."/>
            <person name="Mascher T."/>
            <person name="Medema M.H."/>
            <person name="Devos D.P."/>
            <person name="Kaster A.-K."/>
            <person name="Ovreas L."/>
            <person name="Rohde M."/>
            <person name="Galperin M.Y."/>
            <person name="Jogler C."/>
        </authorList>
    </citation>
    <scope>NUCLEOTIDE SEQUENCE [LARGE SCALE GENOMIC DNA]</scope>
    <source>
        <strain evidence="22 23">Mal4</strain>
    </source>
</reference>
<evidence type="ECO:0000256" key="12">
    <source>
        <dbReference type="ARBA" id="ARBA00022842"/>
    </source>
</evidence>
<sequence length="775" mass="81688">MPASISTDRRNDEIRFLVEGMHCASCVSRVEGSLQKVPGVDAVSVNLATREANVRYADAPPSVEELKEAVARTGYTWRERPQTREEHASHEHEHAHADRLQLVRLAVAIPLSIAIMVIHMGGFDFAGRNWLLLALSLPVVLWCGASFFTGAFRSARHGGMDMNTLIAIGTGTALLTSIAATIAPHIWPGEPPIHYDAAAMIVTFLLLGRVLENRAKGQTTAAIDKLLDLQPHTAHVIRDGREQEVPVDDVRTGDRVVVRPGERVPVDGRVVQGHSAVDESMLTGESIPVNKEFGDEVVGGTVNQSGSLQFEATRVGDATTLAQIVGLVRDAQGSKAPIARLADRISGYFVPTVVAIAVVTFLVWWLVVPVSNPLQMALLAAVSVLIIACPCALGLATPTAVMVAMGKGAESGLLIRDGAALETAAHLGTIIFDKTGTLTVGEPSVTDVITADDVSEQELLEWSAGIEEASEHPLGRAIVRRAAEVLPNQGPVPATDGVTLFPLLTSLTPGSVQEAGLAPPVEDFGTVSGRGAYGRIGGMLVRVGSEQFMSENGIDPAPFLEDAELLSAEGKSIVYVAGDDRLLGLFAIADTVKPTARDAVERLHAMGLRTVMLTGDRKSTAAAIAAQVGIDDVVAEVLPGEKRDRVLELQKGDHRVAMVGDGVNDAPALAQADVGIAIGSGTDIAIEAADMTLVSGDPRGVSRAVGLSRATLKTVKQNLFFAFVYNVVGIPLAAGVLYPVTGWLLPPMFAAAAMAASSVSVVTNSLRLRGFRPDA</sequence>
<gene>
    <name evidence="22" type="primary">pacS</name>
    <name evidence="22" type="ORF">Mal4_34510</name>
</gene>
<dbReference type="InterPro" id="IPR036163">
    <property type="entry name" value="HMA_dom_sf"/>
</dbReference>
<dbReference type="EC" id="7.2.2.8" evidence="3"/>
<dbReference type="InterPro" id="IPR059000">
    <property type="entry name" value="ATPase_P-type_domA"/>
</dbReference>
<comment type="catalytic activity">
    <reaction evidence="19">
        <text>Cu(+)(in) + ATP + H2O = Cu(+)(out) + ADP + phosphate + H(+)</text>
        <dbReference type="Rhea" id="RHEA:25792"/>
        <dbReference type="ChEBI" id="CHEBI:15377"/>
        <dbReference type="ChEBI" id="CHEBI:15378"/>
        <dbReference type="ChEBI" id="CHEBI:30616"/>
        <dbReference type="ChEBI" id="CHEBI:43474"/>
        <dbReference type="ChEBI" id="CHEBI:49552"/>
        <dbReference type="ChEBI" id="CHEBI:456216"/>
        <dbReference type="EC" id="7.2.2.8"/>
    </reaction>
</comment>
<feature type="transmembrane region" description="Helical" evidence="20">
    <location>
        <begin position="102"/>
        <end position="123"/>
    </location>
</feature>
<feature type="transmembrane region" description="Helical" evidence="20">
    <location>
        <begin position="348"/>
        <end position="368"/>
    </location>
</feature>
<dbReference type="PRINTS" id="PR00941">
    <property type="entry name" value="CDATPASE"/>
</dbReference>
<evidence type="ECO:0000256" key="19">
    <source>
        <dbReference type="ARBA" id="ARBA00049289"/>
    </source>
</evidence>
<feature type="transmembrane region" description="Helical" evidence="20">
    <location>
        <begin position="719"/>
        <end position="738"/>
    </location>
</feature>
<dbReference type="PRINTS" id="PR00119">
    <property type="entry name" value="CATATPASE"/>
</dbReference>
<evidence type="ECO:0000256" key="4">
    <source>
        <dbReference type="ARBA" id="ARBA00022448"/>
    </source>
</evidence>
<dbReference type="Pfam" id="PF00702">
    <property type="entry name" value="Hydrolase"/>
    <property type="match status" value="1"/>
</dbReference>
<evidence type="ECO:0000256" key="13">
    <source>
        <dbReference type="ARBA" id="ARBA00022967"/>
    </source>
</evidence>
<dbReference type="PROSITE" id="PS01047">
    <property type="entry name" value="HMA_1"/>
    <property type="match status" value="1"/>
</dbReference>
<evidence type="ECO:0000256" key="18">
    <source>
        <dbReference type="ARBA" id="ARBA00033239"/>
    </source>
</evidence>
<proteinExistence type="inferred from homology"/>
<dbReference type="FunFam" id="2.70.150.10:FF:000020">
    <property type="entry name" value="Copper-exporting P-type ATPase A"/>
    <property type="match status" value="1"/>
</dbReference>
<evidence type="ECO:0000256" key="14">
    <source>
        <dbReference type="ARBA" id="ARBA00022989"/>
    </source>
</evidence>
<keyword evidence="13" id="KW-1278">Translocase</keyword>
<dbReference type="InterPro" id="IPR023214">
    <property type="entry name" value="HAD_sf"/>
</dbReference>
<keyword evidence="4" id="KW-0813">Transport</keyword>
<dbReference type="NCBIfam" id="TIGR01494">
    <property type="entry name" value="ATPase_P-type"/>
    <property type="match status" value="2"/>
</dbReference>
<evidence type="ECO:0000256" key="2">
    <source>
        <dbReference type="ARBA" id="ARBA00006024"/>
    </source>
</evidence>
<dbReference type="FunFam" id="3.40.50.1000:FF:000144">
    <property type="entry name" value="copper-transporting ATPase 1 isoform X2"/>
    <property type="match status" value="1"/>
</dbReference>
<dbReference type="InterPro" id="IPR044492">
    <property type="entry name" value="P_typ_ATPase_HD_dom"/>
</dbReference>
<dbReference type="SUPFAM" id="SSF81653">
    <property type="entry name" value="Calcium ATPase, transduction domain A"/>
    <property type="match status" value="1"/>
</dbReference>
<name>A0A517Z9F7_9PLAN</name>
<dbReference type="KEGG" id="mri:Mal4_34510"/>
<dbReference type="SUPFAM" id="SSF81665">
    <property type="entry name" value="Calcium ATPase, transmembrane domain M"/>
    <property type="match status" value="1"/>
</dbReference>
<evidence type="ECO:0000256" key="15">
    <source>
        <dbReference type="ARBA" id="ARBA00023008"/>
    </source>
</evidence>
<evidence type="ECO:0000256" key="9">
    <source>
        <dbReference type="ARBA" id="ARBA00022741"/>
    </source>
</evidence>
<keyword evidence="6" id="KW-0597">Phosphoprotein</keyword>
<feature type="transmembrane region" description="Helical" evidence="20">
    <location>
        <begin position="193"/>
        <end position="211"/>
    </location>
</feature>
<protein>
    <recommendedName>
        <fullName evidence="3">P-type Cu(+) transporter</fullName>
        <ecNumber evidence="3">7.2.2.8</ecNumber>
    </recommendedName>
    <alternativeName>
        <fullName evidence="18">Cu(+)-exporting ATPase</fullName>
    </alternativeName>
</protein>
<dbReference type="Gene3D" id="3.40.1110.10">
    <property type="entry name" value="Calcium-transporting ATPase, cytoplasmic domain N"/>
    <property type="match status" value="1"/>
</dbReference>
<feature type="transmembrane region" description="Helical" evidence="20">
    <location>
        <begin position="164"/>
        <end position="187"/>
    </location>
</feature>
<keyword evidence="15" id="KW-0186">Copper</keyword>
<evidence type="ECO:0000256" key="20">
    <source>
        <dbReference type="RuleBase" id="RU362081"/>
    </source>
</evidence>
<keyword evidence="23" id="KW-1185">Reference proteome</keyword>
<evidence type="ECO:0000256" key="11">
    <source>
        <dbReference type="ARBA" id="ARBA00022840"/>
    </source>
</evidence>
<evidence type="ECO:0000256" key="10">
    <source>
        <dbReference type="ARBA" id="ARBA00022796"/>
    </source>
</evidence>
<dbReference type="NCBIfam" id="TIGR01525">
    <property type="entry name" value="ATPase-IB_hvy"/>
    <property type="match status" value="1"/>
</dbReference>
<dbReference type="Pfam" id="PF00403">
    <property type="entry name" value="HMA"/>
    <property type="match status" value="1"/>
</dbReference>
<keyword evidence="16" id="KW-0406">Ion transport</keyword>
<dbReference type="EMBL" id="CP036275">
    <property type="protein sequence ID" value="QDU39116.1"/>
    <property type="molecule type" value="Genomic_DNA"/>
</dbReference>
<keyword evidence="12" id="KW-0460">Magnesium</keyword>
<dbReference type="OrthoDB" id="211392at2"/>
<dbReference type="PROSITE" id="PS50846">
    <property type="entry name" value="HMA_2"/>
    <property type="match status" value="1"/>
</dbReference>
<feature type="transmembrane region" description="Helical" evidence="20">
    <location>
        <begin position="744"/>
        <end position="762"/>
    </location>
</feature>
<dbReference type="GO" id="GO:0005886">
    <property type="term" value="C:plasma membrane"/>
    <property type="evidence" value="ECO:0007669"/>
    <property type="project" value="UniProtKB-SubCell"/>
</dbReference>
<dbReference type="SFLD" id="SFLDG00002">
    <property type="entry name" value="C1.7:_P-type_atpase_like"/>
    <property type="match status" value="1"/>
</dbReference>
<dbReference type="FunFam" id="3.30.70.100:FF:000005">
    <property type="entry name" value="Copper-exporting P-type ATPase A"/>
    <property type="match status" value="1"/>
</dbReference>
<dbReference type="PANTHER" id="PTHR43520:SF8">
    <property type="entry name" value="P-TYPE CU(+) TRANSPORTER"/>
    <property type="match status" value="1"/>
</dbReference>
<keyword evidence="8 20" id="KW-0479">Metal-binding</keyword>
<dbReference type="PROSITE" id="PS00154">
    <property type="entry name" value="ATPASE_E1_E2"/>
    <property type="match status" value="1"/>
</dbReference>
<accession>A0A517Z9F7</accession>
<comment type="subcellular location">
    <subcellularLocation>
        <location evidence="1">Cell membrane</location>
        <topology evidence="1">Multi-pass membrane protein</topology>
    </subcellularLocation>
</comment>
<dbReference type="InterPro" id="IPR017969">
    <property type="entry name" value="Heavy-metal-associated_CS"/>
</dbReference>
<dbReference type="RefSeq" id="WP_145370332.1">
    <property type="nucleotide sequence ID" value="NZ_CP036275.1"/>
</dbReference>
<organism evidence="22 23">
    <name type="scientific">Maioricimonas rarisocia</name>
    <dbReference type="NCBI Taxonomy" id="2528026"/>
    <lineage>
        <taxon>Bacteria</taxon>
        <taxon>Pseudomonadati</taxon>
        <taxon>Planctomycetota</taxon>
        <taxon>Planctomycetia</taxon>
        <taxon>Planctomycetales</taxon>
        <taxon>Planctomycetaceae</taxon>
        <taxon>Maioricimonas</taxon>
    </lineage>
</organism>
<dbReference type="SUPFAM" id="SSF55008">
    <property type="entry name" value="HMA, heavy metal-associated domain"/>
    <property type="match status" value="1"/>
</dbReference>
<keyword evidence="14 20" id="KW-1133">Transmembrane helix</keyword>
<feature type="transmembrane region" description="Helical" evidence="20">
    <location>
        <begin position="374"/>
        <end position="397"/>
    </location>
</feature>
<dbReference type="Proteomes" id="UP000320496">
    <property type="component" value="Chromosome"/>
</dbReference>
<dbReference type="Gene3D" id="2.70.150.10">
    <property type="entry name" value="Calcium-transporting ATPase, cytoplasmic transduction domain A"/>
    <property type="match status" value="1"/>
</dbReference>
<evidence type="ECO:0000256" key="1">
    <source>
        <dbReference type="ARBA" id="ARBA00004651"/>
    </source>
</evidence>
<dbReference type="InterPro" id="IPR027256">
    <property type="entry name" value="P-typ_ATPase_IB"/>
</dbReference>
<dbReference type="Gene3D" id="3.40.50.1000">
    <property type="entry name" value="HAD superfamily/HAD-like"/>
    <property type="match status" value="1"/>
</dbReference>
<keyword evidence="7 20" id="KW-0812">Transmembrane</keyword>
<dbReference type="InterPro" id="IPR008250">
    <property type="entry name" value="ATPase_P-typ_transduc_dom_A_sf"/>
</dbReference>
<evidence type="ECO:0000256" key="6">
    <source>
        <dbReference type="ARBA" id="ARBA00022553"/>
    </source>
</evidence>
<evidence type="ECO:0000256" key="17">
    <source>
        <dbReference type="ARBA" id="ARBA00023136"/>
    </source>
</evidence>
<evidence type="ECO:0000256" key="3">
    <source>
        <dbReference type="ARBA" id="ARBA00012517"/>
    </source>
</evidence>
<keyword evidence="9 20" id="KW-0547">Nucleotide-binding</keyword>
<dbReference type="SFLD" id="SFLDS00003">
    <property type="entry name" value="Haloacid_Dehalogenase"/>
    <property type="match status" value="1"/>
</dbReference>
<dbReference type="PANTHER" id="PTHR43520">
    <property type="entry name" value="ATP7, ISOFORM B"/>
    <property type="match status" value="1"/>
</dbReference>
<evidence type="ECO:0000313" key="23">
    <source>
        <dbReference type="Proteomes" id="UP000320496"/>
    </source>
</evidence>
<dbReference type="GO" id="GO:0060003">
    <property type="term" value="P:copper ion export"/>
    <property type="evidence" value="ECO:0007669"/>
    <property type="project" value="UniProtKB-ARBA"/>
</dbReference>
<evidence type="ECO:0000256" key="5">
    <source>
        <dbReference type="ARBA" id="ARBA00022475"/>
    </source>
</evidence>
<dbReference type="GO" id="GO:0005507">
    <property type="term" value="F:copper ion binding"/>
    <property type="evidence" value="ECO:0007669"/>
    <property type="project" value="TreeGrafter"/>
</dbReference>
<evidence type="ECO:0000259" key="21">
    <source>
        <dbReference type="PROSITE" id="PS50846"/>
    </source>
</evidence>
<evidence type="ECO:0000313" key="22">
    <source>
        <dbReference type="EMBL" id="QDU39116.1"/>
    </source>
</evidence>
<dbReference type="SFLD" id="SFLDF00027">
    <property type="entry name" value="p-type_atpase"/>
    <property type="match status" value="1"/>
</dbReference>
<dbReference type="GO" id="GO:0055070">
    <property type="term" value="P:copper ion homeostasis"/>
    <property type="evidence" value="ECO:0007669"/>
    <property type="project" value="TreeGrafter"/>
</dbReference>
<dbReference type="InterPro" id="IPR001757">
    <property type="entry name" value="P_typ_ATPase"/>
</dbReference>
<keyword evidence="17 20" id="KW-0472">Membrane</keyword>
<keyword evidence="11 20" id="KW-0067">ATP-binding</keyword>
<dbReference type="GO" id="GO:0005524">
    <property type="term" value="F:ATP binding"/>
    <property type="evidence" value="ECO:0007669"/>
    <property type="project" value="UniProtKB-UniRule"/>
</dbReference>
<dbReference type="GO" id="GO:0043682">
    <property type="term" value="F:P-type divalent copper transporter activity"/>
    <property type="evidence" value="ECO:0007669"/>
    <property type="project" value="TreeGrafter"/>
</dbReference>